<name>A0A5B7E973_PORTR</name>
<evidence type="ECO:0000313" key="1">
    <source>
        <dbReference type="EMBL" id="MPC30258.1"/>
    </source>
</evidence>
<keyword evidence="2" id="KW-1185">Reference proteome</keyword>
<sequence>MILYDLTSFWMTGSGVITTGPEGLEDTPDFSTMGGGEVALIPLECEVELRHRVEELIQEAVECQGNLAEEG</sequence>
<gene>
    <name evidence="1" type="ORF">E2C01_023519</name>
</gene>
<reference evidence="1 2" key="1">
    <citation type="submission" date="2019-05" db="EMBL/GenBank/DDBJ databases">
        <title>Another draft genome of Portunus trituberculatus and its Hox gene families provides insights of decapod evolution.</title>
        <authorList>
            <person name="Jeong J.-H."/>
            <person name="Song I."/>
            <person name="Kim S."/>
            <person name="Choi T."/>
            <person name="Kim D."/>
            <person name="Ryu S."/>
            <person name="Kim W."/>
        </authorList>
    </citation>
    <scope>NUCLEOTIDE SEQUENCE [LARGE SCALE GENOMIC DNA]</scope>
    <source>
        <tissue evidence="1">Muscle</tissue>
    </source>
</reference>
<dbReference type="AlphaFoldDB" id="A0A5B7E973"/>
<protein>
    <submittedName>
        <fullName evidence="1">Uncharacterized protein</fullName>
    </submittedName>
</protein>
<organism evidence="1 2">
    <name type="scientific">Portunus trituberculatus</name>
    <name type="common">Swimming crab</name>
    <name type="synonym">Neptunus trituberculatus</name>
    <dbReference type="NCBI Taxonomy" id="210409"/>
    <lineage>
        <taxon>Eukaryota</taxon>
        <taxon>Metazoa</taxon>
        <taxon>Ecdysozoa</taxon>
        <taxon>Arthropoda</taxon>
        <taxon>Crustacea</taxon>
        <taxon>Multicrustacea</taxon>
        <taxon>Malacostraca</taxon>
        <taxon>Eumalacostraca</taxon>
        <taxon>Eucarida</taxon>
        <taxon>Decapoda</taxon>
        <taxon>Pleocyemata</taxon>
        <taxon>Brachyura</taxon>
        <taxon>Eubrachyura</taxon>
        <taxon>Portunoidea</taxon>
        <taxon>Portunidae</taxon>
        <taxon>Portuninae</taxon>
        <taxon>Portunus</taxon>
    </lineage>
</organism>
<dbReference type="EMBL" id="VSRR010002220">
    <property type="protein sequence ID" value="MPC30258.1"/>
    <property type="molecule type" value="Genomic_DNA"/>
</dbReference>
<proteinExistence type="predicted"/>
<evidence type="ECO:0000313" key="2">
    <source>
        <dbReference type="Proteomes" id="UP000324222"/>
    </source>
</evidence>
<comment type="caution">
    <text evidence="1">The sequence shown here is derived from an EMBL/GenBank/DDBJ whole genome shotgun (WGS) entry which is preliminary data.</text>
</comment>
<dbReference type="Proteomes" id="UP000324222">
    <property type="component" value="Unassembled WGS sequence"/>
</dbReference>
<accession>A0A5B7E973</accession>